<dbReference type="RefSeq" id="WP_413263963.1">
    <property type="nucleotide sequence ID" value="NZ_JBHFNR010000106.1"/>
</dbReference>
<accession>A0ABV4XRH6</accession>
<organism evidence="2 3">
    <name type="scientific">Floridaenema flaviceps BLCC-F50</name>
    <dbReference type="NCBI Taxonomy" id="3153642"/>
    <lineage>
        <taxon>Bacteria</taxon>
        <taxon>Bacillati</taxon>
        <taxon>Cyanobacteriota</taxon>
        <taxon>Cyanophyceae</taxon>
        <taxon>Oscillatoriophycideae</taxon>
        <taxon>Aerosakkonematales</taxon>
        <taxon>Aerosakkonemataceae</taxon>
        <taxon>Floridanema</taxon>
        <taxon>Floridanema flaviceps</taxon>
    </lineage>
</organism>
<dbReference type="PANTHER" id="PTHR34613">
    <property type="entry name" value="SLL0800 PROTEIN"/>
    <property type="match status" value="1"/>
</dbReference>
<feature type="domain" description="DUF4351" evidence="1">
    <location>
        <begin position="281"/>
        <end position="336"/>
    </location>
</feature>
<proteinExistence type="predicted"/>
<dbReference type="Proteomes" id="UP001576784">
    <property type="component" value="Unassembled WGS sequence"/>
</dbReference>
<dbReference type="InterPro" id="IPR025587">
    <property type="entry name" value="DUF4351"/>
</dbReference>
<dbReference type="PANTHER" id="PTHR34613:SF1">
    <property type="entry name" value="SLL6017 PROTEIN"/>
    <property type="match status" value="1"/>
</dbReference>
<evidence type="ECO:0000313" key="3">
    <source>
        <dbReference type="Proteomes" id="UP001576784"/>
    </source>
</evidence>
<comment type="caution">
    <text evidence="2">The sequence shown here is derived from an EMBL/GenBank/DDBJ whole genome shotgun (WGS) entry which is preliminary data.</text>
</comment>
<evidence type="ECO:0000259" key="1">
    <source>
        <dbReference type="Pfam" id="PF14261"/>
    </source>
</evidence>
<gene>
    <name evidence="2" type="ORF">ACE1CI_15500</name>
</gene>
<keyword evidence="3" id="KW-1185">Reference proteome</keyword>
<evidence type="ECO:0000313" key="2">
    <source>
        <dbReference type="EMBL" id="MFB2894315.1"/>
    </source>
</evidence>
<protein>
    <submittedName>
        <fullName evidence="2">Rpn family recombination-promoting nuclease/putative transposase</fullName>
    </submittedName>
</protein>
<reference evidence="2 3" key="1">
    <citation type="submission" date="2024-09" db="EMBL/GenBank/DDBJ databases">
        <title>Floridaenema gen nov. (Aerosakkonemataceae, Aerosakkonematales ord. nov., Cyanobacteria) from benthic tropical and subtropical fresh waters, with the description of four new species.</title>
        <authorList>
            <person name="Moretto J.A."/>
            <person name="Berthold D.E."/>
            <person name="Lefler F.W."/>
            <person name="Huang I.-S."/>
            <person name="Laughinghouse H. IV."/>
        </authorList>
    </citation>
    <scope>NUCLEOTIDE SEQUENCE [LARGE SCALE GENOMIC DNA]</scope>
    <source>
        <strain evidence="2 3">BLCC-F50</strain>
    </source>
</reference>
<sequence>MRSQSHCQAISHNLQQLSLMKGGKCDRHSNVENNPDFFSNFIGSKYNLKKGKIRRQKSKTLAYDNTCKYIASQNPASFVRWLLPHEEFTTVEILKTELPTEPIRADSLILLRFGNTILHLEFEKLPYSDPPIPERMLNYWVRLYGKYRCKIEQVVIFLQRIDSPLVFIDRFQEANTIHSYRIIRLWEEDSELFLADPALLPLAPLTRSDSPRELLQEVAARVELIQDPTQRREILVCTAVMSGLLHKPNLISQLFREDNMQESLFYQEILQKGVQRGLQQGLQREVLVILRLLRRRVGELAPSTEERIRALSITQLEELAEALLDFSSPDDLTAWLENLA</sequence>
<name>A0ABV4XRH6_9CYAN</name>
<dbReference type="EMBL" id="JBHFNR010000106">
    <property type="protein sequence ID" value="MFB2894315.1"/>
    <property type="molecule type" value="Genomic_DNA"/>
</dbReference>
<dbReference type="Pfam" id="PF14261">
    <property type="entry name" value="DUF4351"/>
    <property type="match status" value="1"/>
</dbReference>